<accession>A0ABV0JCN5</accession>
<evidence type="ECO:0000313" key="1">
    <source>
        <dbReference type="EMBL" id="MEP0819553.1"/>
    </source>
</evidence>
<dbReference type="EMBL" id="JAMPKM010000015">
    <property type="protein sequence ID" value="MEP0819553.1"/>
    <property type="molecule type" value="Genomic_DNA"/>
</dbReference>
<organism evidence="1 2">
    <name type="scientific">Trichocoleus desertorum GB2-A4</name>
    <dbReference type="NCBI Taxonomy" id="2933944"/>
    <lineage>
        <taxon>Bacteria</taxon>
        <taxon>Bacillati</taxon>
        <taxon>Cyanobacteriota</taxon>
        <taxon>Cyanophyceae</taxon>
        <taxon>Leptolyngbyales</taxon>
        <taxon>Trichocoleusaceae</taxon>
        <taxon>Trichocoleus</taxon>
    </lineage>
</organism>
<keyword evidence="2" id="KW-1185">Reference proteome</keyword>
<reference evidence="1 2" key="1">
    <citation type="submission" date="2022-04" db="EMBL/GenBank/DDBJ databases">
        <title>Positive selection, recombination, and allopatry shape intraspecific diversity of widespread and dominant cyanobacteria.</title>
        <authorList>
            <person name="Wei J."/>
            <person name="Shu W."/>
            <person name="Hu C."/>
        </authorList>
    </citation>
    <scope>NUCLEOTIDE SEQUENCE [LARGE SCALE GENOMIC DNA]</scope>
    <source>
        <strain evidence="1 2">GB2-A4</strain>
    </source>
</reference>
<name>A0ABV0JCN5_9CYAN</name>
<evidence type="ECO:0000313" key="2">
    <source>
        <dbReference type="Proteomes" id="UP001464891"/>
    </source>
</evidence>
<dbReference type="RefSeq" id="WP_190440509.1">
    <property type="nucleotide sequence ID" value="NZ_JAMPKM010000015.1"/>
</dbReference>
<proteinExistence type="predicted"/>
<comment type="caution">
    <text evidence="1">The sequence shown here is derived from an EMBL/GenBank/DDBJ whole genome shotgun (WGS) entry which is preliminary data.</text>
</comment>
<protein>
    <submittedName>
        <fullName evidence="1">Uncharacterized protein</fullName>
    </submittedName>
</protein>
<dbReference type="Proteomes" id="UP001464891">
    <property type="component" value="Unassembled WGS sequence"/>
</dbReference>
<sequence>MLASARPAKESVAVLISRQATAIRQALVQKGYRFRKFPSQAAWRIFLGSSDDDFLLLKYLGSENRWVLYRGNTDRRKQKELWQIIRGAIAY</sequence>
<gene>
    <name evidence="1" type="ORF">NC998_20865</name>
</gene>